<name>A0A511J5Y5_9CELL</name>
<keyword evidence="2" id="KW-1185">Reference proteome</keyword>
<evidence type="ECO:0008006" key="3">
    <source>
        <dbReference type="Google" id="ProtNLM"/>
    </source>
</evidence>
<dbReference type="EMBL" id="BJWG01000001">
    <property type="protein sequence ID" value="GEL93407.1"/>
    <property type="molecule type" value="Genomic_DNA"/>
</dbReference>
<dbReference type="Proteomes" id="UP000321720">
    <property type="component" value="Unassembled WGS sequence"/>
</dbReference>
<evidence type="ECO:0000313" key="2">
    <source>
        <dbReference type="Proteomes" id="UP000321720"/>
    </source>
</evidence>
<dbReference type="AlphaFoldDB" id="A0A511J5Y5"/>
<evidence type="ECO:0000313" key="1">
    <source>
        <dbReference type="EMBL" id="GEL93407.1"/>
    </source>
</evidence>
<proteinExistence type="predicted"/>
<gene>
    <name evidence="1" type="ORF">CCO02nite_00650</name>
</gene>
<comment type="caution">
    <text evidence="1">The sequence shown here is derived from an EMBL/GenBank/DDBJ whole genome shotgun (WGS) entry which is preliminary data.</text>
</comment>
<sequence length="197" mass="21649">MLIAGLAAVVVPLARTWALQWGATDDDLDADLPGDELVPDPLIGATRAITIDAPPEQVWPWVVQLGLGRGGFYSYDRLERAFGLDVHSADRVEQRWQSLAVGDAVHLGPEVALEVVRLDRNAAMVLAAPDSAWVWAFVLRPGRYGTTRLVVRERYARLGWWSRAAFEVLGVASTVMSRAMLRGIRDRVQGARGPEVP</sequence>
<organism evidence="1 2">
    <name type="scientific">Cellulomonas composti</name>
    <dbReference type="NCBI Taxonomy" id="266130"/>
    <lineage>
        <taxon>Bacteria</taxon>
        <taxon>Bacillati</taxon>
        <taxon>Actinomycetota</taxon>
        <taxon>Actinomycetes</taxon>
        <taxon>Micrococcales</taxon>
        <taxon>Cellulomonadaceae</taxon>
        <taxon>Cellulomonas</taxon>
    </lineage>
</organism>
<dbReference type="SUPFAM" id="SSF55961">
    <property type="entry name" value="Bet v1-like"/>
    <property type="match status" value="1"/>
</dbReference>
<accession>A0A511J5Y5</accession>
<reference evidence="1 2" key="1">
    <citation type="submission" date="2019-07" db="EMBL/GenBank/DDBJ databases">
        <title>Whole genome shotgun sequence of Cellulomonas composti NBRC 100758.</title>
        <authorList>
            <person name="Hosoyama A."/>
            <person name="Uohara A."/>
            <person name="Ohji S."/>
            <person name="Ichikawa N."/>
        </authorList>
    </citation>
    <scope>NUCLEOTIDE SEQUENCE [LARGE SCALE GENOMIC DNA]</scope>
    <source>
        <strain evidence="1 2">NBRC 100758</strain>
    </source>
</reference>
<protein>
    <recommendedName>
        <fullName evidence="3">Polyketide cyclase</fullName>
    </recommendedName>
</protein>